<feature type="domain" description="ABC transmembrane type-1" evidence="8">
    <location>
        <begin position="76"/>
        <end position="266"/>
    </location>
</feature>
<dbReference type="PATRIC" id="fig|1555112.3.peg.412"/>
<evidence type="ECO:0000256" key="5">
    <source>
        <dbReference type="ARBA" id="ARBA00022989"/>
    </source>
</evidence>
<dbReference type="InterPro" id="IPR000515">
    <property type="entry name" value="MetI-like"/>
</dbReference>
<dbReference type="Proteomes" id="UP000065807">
    <property type="component" value="Chromosome"/>
</dbReference>
<feature type="transmembrane region" description="Helical" evidence="7">
    <location>
        <begin position="145"/>
        <end position="167"/>
    </location>
</feature>
<dbReference type="CDD" id="cd06261">
    <property type="entry name" value="TM_PBP2"/>
    <property type="match status" value="1"/>
</dbReference>
<keyword evidence="6 7" id="KW-0472">Membrane</keyword>
<feature type="transmembrane region" description="Helical" evidence="7">
    <location>
        <begin position="244"/>
        <end position="266"/>
    </location>
</feature>
<dbReference type="InterPro" id="IPR035906">
    <property type="entry name" value="MetI-like_sf"/>
</dbReference>
<comment type="similarity">
    <text evidence="7">Belongs to the binding-protein-dependent transport system permease family.</text>
</comment>
<comment type="subcellular location">
    <subcellularLocation>
        <location evidence="1 7">Cell membrane</location>
        <topology evidence="1 7">Multi-pass membrane protein</topology>
    </subcellularLocation>
</comment>
<dbReference type="PANTHER" id="PTHR32243:SF18">
    <property type="entry name" value="INNER MEMBRANE ABC TRANSPORTER PERMEASE PROTEIN YCJP"/>
    <property type="match status" value="1"/>
</dbReference>
<keyword evidence="10" id="KW-1185">Reference proteome</keyword>
<dbReference type="OrthoDB" id="9810086at2"/>
<evidence type="ECO:0000256" key="2">
    <source>
        <dbReference type="ARBA" id="ARBA00022448"/>
    </source>
</evidence>
<dbReference type="EMBL" id="AP014924">
    <property type="protein sequence ID" value="BAS26251.1"/>
    <property type="molecule type" value="Genomic_DNA"/>
</dbReference>
<evidence type="ECO:0000313" key="10">
    <source>
        <dbReference type="Proteomes" id="UP000065807"/>
    </source>
</evidence>
<dbReference type="GO" id="GO:0005886">
    <property type="term" value="C:plasma membrane"/>
    <property type="evidence" value="ECO:0007669"/>
    <property type="project" value="UniProtKB-SubCell"/>
</dbReference>
<feature type="transmembrane region" description="Helical" evidence="7">
    <location>
        <begin position="112"/>
        <end position="133"/>
    </location>
</feature>
<dbReference type="PANTHER" id="PTHR32243">
    <property type="entry name" value="MALTOSE TRANSPORT SYSTEM PERMEASE-RELATED"/>
    <property type="match status" value="1"/>
</dbReference>
<sequence>MKLTSLTARGRNYRETMLLVVLIGLTSVFLLPLAWTVLTSLKLHKDIFTYPPKWVFQPTLENYAYVLQRSEYLKYMLNSAAVSLSSAGFSVLIGAMAAYAFTRFRIRASNHLLLWILSLRMIPPIAVVVPFYLMAIRSGLYDTRVGLAIVLLTVNLPIAVWLQLSYIREIPIELEEAAMVDGSSRLGAFLRIVLPLEAPGLFATFIMCLIFSWNEFPLSLILTSQQARTLPVSMLSWDTQRGLLWGYMMSASVMAVAPILLLTAVIQKYLVRGLTLGGVKE</sequence>
<reference evidence="10" key="1">
    <citation type="submission" date="2015-07" db="EMBL/GenBank/DDBJ databases">
        <title>Complete genome sequence and phylogenetic analysis of Limnochorda pilosa.</title>
        <authorList>
            <person name="Watanabe M."/>
            <person name="Kojima H."/>
            <person name="Fukui M."/>
        </authorList>
    </citation>
    <scope>NUCLEOTIDE SEQUENCE [LARGE SCALE GENOMIC DNA]</scope>
    <source>
        <strain evidence="10">HC45</strain>
    </source>
</reference>
<evidence type="ECO:0000256" key="6">
    <source>
        <dbReference type="ARBA" id="ARBA00023136"/>
    </source>
</evidence>
<feature type="transmembrane region" description="Helical" evidence="7">
    <location>
        <begin position="188"/>
        <end position="213"/>
    </location>
</feature>
<keyword evidence="4 7" id="KW-0812">Transmembrane</keyword>
<dbReference type="InterPro" id="IPR050901">
    <property type="entry name" value="BP-dep_ABC_trans_perm"/>
</dbReference>
<reference evidence="10" key="2">
    <citation type="journal article" date="2016" name="Int. J. Syst. Evol. Microbiol.">
        <title>Complete genome sequence and cell structure of Limnochorda pilosa, a Gram-negative spore-former within the phylum Firmicutes.</title>
        <authorList>
            <person name="Watanabe M."/>
            <person name="Kojima H."/>
            <person name="Fukui M."/>
        </authorList>
    </citation>
    <scope>NUCLEOTIDE SEQUENCE [LARGE SCALE GENOMIC DNA]</scope>
    <source>
        <strain evidence="10">HC45</strain>
    </source>
</reference>
<protein>
    <submittedName>
        <fullName evidence="9">ABC transporter permease</fullName>
    </submittedName>
</protein>
<dbReference type="AlphaFoldDB" id="A0A0K2SGL4"/>
<dbReference type="KEGG" id="lpil:LIP_0394"/>
<evidence type="ECO:0000256" key="7">
    <source>
        <dbReference type="RuleBase" id="RU363032"/>
    </source>
</evidence>
<evidence type="ECO:0000256" key="1">
    <source>
        <dbReference type="ARBA" id="ARBA00004651"/>
    </source>
</evidence>
<keyword evidence="5 7" id="KW-1133">Transmembrane helix</keyword>
<dbReference type="RefSeq" id="WP_068133596.1">
    <property type="nucleotide sequence ID" value="NZ_AP014924.1"/>
</dbReference>
<gene>
    <name evidence="9" type="ORF">LIP_0394</name>
</gene>
<keyword evidence="3" id="KW-1003">Cell membrane</keyword>
<feature type="transmembrane region" description="Helical" evidence="7">
    <location>
        <begin position="16"/>
        <end position="38"/>
    </location>
</feature>
<organism evidence="9 10">
    <name type="scientific">Limnochorda pilosa</name>
    <dbReference type="NCBI Taxonomy" id="1555112"/>
    <lineage>
        <taxon>Bacteria</taxon>
        <taxon>Bacillati</taxon>
        <taxon>Bacillota</taxon>
        <taxon>Limnochordia</taxon>
        <taxon>Limnochordales</taxon>
        <taxon>Limnochordaceae</taxon>
        <taxon>Limnochorda</taxon>
    </lineage>
</organism>
<name>A0A0K2SGL4_LIMPI</name>
<dbReference type="GO" id="GO:0055085">
    <property type="term" value="P:transmembrane transport"/>
    <property type="evidence" value="ECO:0007669"/>
    <property type="project" value="InterPro"/>
</dbReference>
<evidence type="ECO:0000313" key="9">
    <source>
        <dbReference type="EMBL" id="BAS26251.1"/>
    </source>
</evidence>
<dbReference type="STRING" id="1555112.LIP_0394"/>
<keyword evidence="2 7" id="KW-0813">Transport</keyword>
<accession>A0A0K2SGL4</accession>
<evidence type="ECO:0000256" key="3">
    <source>
        <dbReference type="ARBA" id="ARBA00022475"/>
    </source>
</evidence>
<dbReference type="Pfam" id="PF00528">
    <property type="entry name" value="BPD_transp_1"/>
    <property type="match status" value="1"/>
</dbReference>
<feature type="transmembrane region" description="Helical" evidence="7">
    <location>
        <begin position="75"/>
        <end position="100"/>
    </location>
</feature>
<dbReference type="Gene3D" id="1.10.3720.10">
    <property type="entry name" value="MetI-like"/>
    <property type="match status" value="1"/>
</dbReference>
<dbReference type="SUPFAM" id="SSF161098">
    <property type="entry name" value="MetI-like"/>
    <property type="match status" value="1"/>
</dbReference>
<dbReference type="PROSITE" id="PS50928">
    <property type="entry name" value="ABC_TM1"/>
    <property type="match status" value="1"/>
</dbReference>
<proteinExistence type="inferred from homology"/>
<evidence type="ECO:0000256" key="4">
    <source>
        <dbReference type="ARBA" id="ARBA00022692"/>
    </source>
</evidence>
<evidence type="ECO:0000259" key="8">
    <source>
        <dbReference type="PROSITE" id="PS50928"/>
    </source>
</evidence>